<accession>A0A7K3WTC6</accession>
<reference evidence="1 2" key="1">
    <citation type="submission" date="2020-02" db="EMBL/GenBank/DDBJ databases">
        <title>Out from the shadows clarifying the taxonomy of the family Cryomorphaceae and related taxa by utilizing the GTDB taxonomic framework.</title>
        <authorList>
            <person name="Bowman J.P."/>
        </authorList>
    </citation>
    <scope>NUCLEOTIDE SEQUENCE [LARGE SCALE GENOMIC DNA]</scope>
    <source>
        <strain evidence="1 2">QSSC 1-22</strain>
    </source>
</reference>
<gene>
    <name evidence="1" type="ORF">G3O08_12330</name>
</gene>
<dbReference type="Pfam" id="PF03683">
    <property type="entry name" value="UPF0175"/>
    <property type="match status" value="1"/>
</dbReference>
<name>A0A7K3WTC6_9FLAO</name>
<dbReference type="Proteomes" id="UP000486602">
    <property type="component" value="Unassembled WGS sequence"/>
</dbReference>
<keyword evidence="2" id="KW-1185">Reference proteome</keyword>
<sequence length="84" mass="9793">MDLLIKKDILEKAEITAEELTIEIAVHLYDTSRLSMGQARNLAQLDQISFQKQLAKRDVYVKYDIEDLETDLENLRILKEKRAS</sequence>
<proteinExistence type="predicted"/>
<protein>
    <submittedName>
        <fullName evidence="1">UPF0175 family protein</fullName>
    </submittedName>
</protein>
<evidence type="ECO:0000313" key="1">
    <source>
        <dbReference type="EMBL" id="NEN24291.1"/>
    </source>
</evidence>
<dbReference type="AlphaFoldDB" id="A0A7K3WTC6"/>
<comment type="caution">
    <text evidence="1">The sequence shown here is derived from an EMBL/GenBank/DDBJ whole genome shotgun (WGS) entry which is preliminary data.</text>
</comment>
<evidence type="ECO:0000313" key="2">
    <source>
        <dbReference type="Proteomes" id="UP000486602"/>
    </source>
</evidence>
<organism evidence="1 2">
    <name type="scientific">Cryomorpha ignava</name>
    <dbReference type="NCBI Taxonomy" id="101383"/>
    <lineage>
        <taxon>Bacteria</taxon>
        <taxon>Pseudomonadati</taxon>
        <taxon>Bacteroidota</taxon>
        <taxon>Flavobacteriia</taxon>
        <taxon>Flavobacteriales</taxon>
        <taxon>Cryomorphaceae</taxon>
        <taxon>Cryomorpha</taxon>
    </lineage>
</organism>
<dbReference type="EMBL" id="JAAGVY010000023">
    <property type="protein sequence ID" value="NEN24291.1"/>
    <property type="molecule type" value="Genomic_DNA"/>
</dbReference>
<dbReference type="RefSeq" id="WP_163285685.1">
    <property type="nucleotide sequence ID" value="NZ_JAAGVY010000023.1"/>
</dbReference>
<dbReference type="InterPro" id="IPR005368">
    <property type="entry name" value="UPF0175"/>
</dbReference>